<dbReference type="Proteomes" id="UP000297031">
    <property type="component" value="Chromosome"/>
</dbReference>
<organism evidence="1 2">
    <name type="scientific">Muribaculum gordoncarteri</name>
    <dbReference type="NCBI Taxonomy" id="2530390"/>
    <lineage>
        <taxon>Bacteria</taxon>
        <taxon>Pseudomonadati</taxon>
        <taxon>Bacteroidota</taxon>
        <taxon>Bacteroidia</taxon>
        <taxon>Bacteroidales</taxon>
        <taxon>Muribaculaceae</taxon>
        <taxon>Muribaculum</taxon>
    </lineage>
</organism>
<proteinExistence type="predicted"/>
<reference evidence="1 2" key="1">
    <citation type="submission" date="2019-02" db="EMBL/GenBank/DDBJ databases">
        <title>Isolation and identification of novel species under the genus Muribaculum.</title>
        <authorList>
            <person name="Miyake S."/>
            <person name="Ding Y."/>
            <person name="Low A."/>
            <person name="Soh M."/>
            <person name="Seedorf H."/>
        </authorList>
    </citation>
    <scope>NUCLEOTIDE SEQUENCE [LARGE SCALE GENOMIC DNA]</scope>
    <source>
        <strain evidence="1 2">TLL-A4</strain>
    </source>
</reference>
<gene>
    <name evidence="1" type="ORF">E7746_02960</name>
</gene>
<dbReference type="AlphaFoldDB" id="A0A4P7VM83"/>
<evidence type="ECO:0000313" key="1">
    <source>
        <dbReference type="EMBL" id="QCD34911.1"/>
    </source>
</evidence>
<dbReference type="EMBL" id="CP039393">
    <property type="protein sequence ID" value="QCD34911.1"/>
    <property type="molecule type" value="Genomic_DNA"/>
</dbReference>
<dbReference type="OrthoDB" id="1440774at2"/>
<name>A0A4P7VM83_9BACT</name>
<dbReference type="RefSeq" id="WP_136409783.1">
    <property type="nucleotide sequence ID" value="NZ_CP039393.1"/>
</dbReference>
<dbReference type="Pfam" id="PF09697">
    <property type="entry name" value="Porph_ging"/>
    <property type="match status" value="1"/>
</dbReference>
<dbReference type="KEGG" id="mgod:E7746_02960"/>
<dbReference type="NCBIfam" id="TIGR01200">
    <property type="entry name" value="GLPGLI"/>
    <property type="match status" value="1"/>
</dbReference>
<accession>A0A4P7VM83</accession>
<sequence>MDGVVYHSQLYVTKDYAKSVSTTYDQAGLGELGYYDEPFSEIDWHIVEDSTKTVLGYECVMATADYHGRKWTAWFSPEIPVQDGPWKFCGLPGLILEAAEENGHHRFTADGIEQSSQSIYPIYNKDYEKMGRLDMLRNLRNFRDNNNSIIKASTGGMLDFGPDAPVQTEYDFLETDYR</sequence>
<dbReference type="InterPro" id="IPR005901">
    <property type="entry name" value="GLPGLI"/>
</dbReference>
<protein>
    <submittedName>
        <fullName evidence="1">GLPGLI family protein</fullName>
    </submittedName>
</protein>
<evidence type="ECO:0000313" key="2">
    <source>
        <dbReference type="Proteomes" id="UP000297031"/>
    </source>
</evidence>
<keyword evidence="2" id="KW-1185">Reference proteome</keyword>